<proteinExistence type="predicted"/>
<dbReference type="OrthoDB" id="2233519at2"/>
<gene>
    <name evidence="1" type="ORF">LFYK43_12490</name>
</gene>
<organism evidence="1 2">
    <name type="scientific">Ligilactobacillus salitolerans</name>
    <dbReference type="NCBI Taxonomy" id="1808352"/>
    <lineage>
        <taxon>Bacteria</taxon>
        <taxon>Bacillati</taxon>
        <taxon>Bacillota</taxon>
        <taxon>Bacilli</taxon>
        <taxon>Lactobacillales</taxon>
        <taxon>Lactobacillaceae</taxon>
        <taxon>Ligilactobacillus</taxon>
    </lineage>
</organism>
<reference evidence="1 2" key="1">
    <citation type="journal article" date="2019" name="Int. J. Syst. Evol. Microbiol.">
        <title>Lactobacillus salitolerans sp. nov., a novel lactic acid bacterium isolated from spent mushroom substrates.</title>
        <authorList>
            <person name="Tohno M."/>
            <person name="Tanizawa Y."/>
            <person name="Kojima Y."/>
            <person name="Sakamoto M."/>
            <person name="Nakamura Y."/>
            <person name="Ohkuma M."/>
            <person name="Kobayashi H."/>
        </authorList>
    </citation>
    <scope>NUCLEOTIDE SEQUENCE [LARGE SCALE GENOMIC DNA]</scope>
    <source>
        <strain evidence="1 2">YK43</strain>
    </source>
</reference>
<dbReference type="RefSeq" id="WP_124976524.1">
    <property type="nucleotide sequence ID" value="NZ_BFFP01000018.1"/>
</dbReference>
<dbReference type="Proteomes" id="UP000286848">
    <property type="component" value="Unassembled WGS sequence"/>
</dbReference>
<evidence type="ECO:0000313" key="1">
    <source>
        <dbReference type="EMBL" id="GBG94790.1"/>
    </source>
</evidence>
<sequence>MAKNGVDLLGWEMVVNRATNASADIKHYQALVFSKTNLTPFTDFDSLITDYNSALDKLQGFMKSDGKKMIQAGKNKEADDAAGQNNFKGK</sequence>
<comment type="caution">
    <text evidence="1">The sequence shown here is derived from an EMBL/GenBank/DDBJ whole genome shotgun (WGS) entry which is preliminary data.</text>
</comment>
<dbReference type="EMBL" id="BFFP01000018">
    <property type="protein sequence ID" value="GBG94790.1"/>
    <property type="molecule type" value="Genomic_DNA"/>
</dbReference>
<dbReference type="AlphaFoldDB" id="A0A401ITB9"/>
<accession>A0A401ITB9</accession>
<protein>
    <submittedName>
        <fullName evidence="1">Uncharacterized protein</fullName>
    </submittedName>
</protein>
<evidence type="ECO:0000313" key="2">
    <source>
        <dbReference type="Proteomes" id="UP000286848"/>
    </source>
</evidence>
<keyword evidence="2" id="KW-1185">Reference proteome</keyword>
<name>A0A401ITB9_9LACO</name>